<evidence type="ECO:0000313" key="2">
    <source>
        <dbReference type="Proteomes" id="UP000321570"/>
    </source>
</evidence>
<organism evidence="1 2">
    <name type="scientific">Hymenolepis diminuta</name>
    <name type="common">Rat tapeworm</name>
    <dbReference type="NCBI Taxonomy" id="6216"/>
    <lineage>
        <taxon>Eukaryota</taxon>
        <taxon>Metazoa</taxon>
        <taxon>Spiralia</taxon>
        <taxon>Lophotrochozoa</taxon>
        <taxon>Platyhelminthes</taxon>
        <taxon>Cestoda</taxon>
        <taxon>Eucestoda</taxon>
        <taxon>Cyclophyllidea</taxon>
        <taxon>Hymenolepididae</taxon>
        <taxon>Hymenolepis</taxon>
    </lineage>
</organism>
<evidence type="ECO:0000313" key="1">
    <source>
        <dbReference type="EMBL" id="VUZ43871.1"/>
    </source>
</evidence>
<gene>
    <name evidence="1" type="ORF">WMSIL1_LOCUS4199</name>
</gene>
<name>A0A564Y9C7_HYMDI</name>
<accession>A0A564Y9C7</accession>
<proteinExistence type="predicted"/>
<dbReference type="EMBL" id="CABIJS010000122">
    <property type="protein sequence ID" value="VUZ43871.1"/>
    <property type="molecule type" value="Genomic_DNA"/>
</dbReference>
<protein>
    <submittedName>
        <fullName evidence="1">Uncharacterized protein</fullName>
    </submittedName>
</protein>
<sequence>MFISSLPLHAALSLSLSLSLCYFFQTRCDFLEYIFGLINSWCSISQWLLALTQTATN</sequence>
<reference evidence="1 2" key="1">
    <citation type="submission" date="2019-07" db="EMBL/GenBank/DDBJ databases">
        <authorList>
            <person name="Jastrzebski P J."/>
            <person name="Paukszto L."/>
            <person name="Jastrzebski P J."/>
        </authorList>
    </citation>
    <scope>NUCLEOTIDE SEQUENCE [LARGE SCALE GENOMIC DNA]</scope>
    <source>
        <strain evidence="1 2">WMS-il1</strain>
    </source>
</reference>
<keyword evidence="2" id="KW-1185">Reference proteome</keyword>
<dbReference type="AlphaFoldDB" id="A0A564Y9C7"/>
<dbReference type="Proteomes" id="UP000321570">
    <property type="component" value="Unassembled WGS sequence"/>
</dbReference>